<keyword evidence="2" id="KW-1185">Reference proteome</keyword>
<organism evidence="1 2">
    <name type="scientific">Nephila pilipes</name>
    <name type="common">Giant wood spider</name>
    <name type="synonym">Nephila maculata</name>
    <dbReference type="NCBI Taxonomy" id="299642"/>
    <lineage>
        <taxon>Eukaryota</taxon>
        <taxon>Metazoa</taxon>
        <taxon>Ecdysozoa</taxon>
        <taxon>Arthropoda</taxon>
        <taxon>Chelicerata</taxon>
        <taxon>Arachnida</taxon>
        <taxon>Araneae</taxon>
        <taxon>Araneomorphae</taxon>
        <taxon>Entelegynae</taxon>
        <taxon>Araneoidea</taxon>
        <taxon>Nephilidae</taxon>
        <taxon>Nephila</taxon>
    </lineage>
</organism>
<dbReference type="AlphaFoldDB" id="A0A8X6NDF1"/>
<gene>
    <name evidence="1" type="ORF">NPIL_232301</name>
</gene>
<evidence type="ECO:0000313" key="2">
    <source>
        <dbReference type="Proteomes" id="UP000887013"/>
    </source>
</evidence>
<proteinExistence type="predicted"/>
<dbReference type="Proteomes" id="UP000887013">
    <property type="component" value="Unassembled WGS sequence"/>
</dbReference>
<sequence length="92" mass="10249">MASTSSLRTRLSHVQVTKFSIDDDLESEPTLEFLAVGRLMKLNLSCHDSQCVVTVRSLEKKLTAQMTGGNPDQMLQLRTNSVQDCATLHRTI</sequence>
<accession>A0A8X6NDF1</accession>
<reference evidence="1" key="1">
    <citation type="submission" date="2020-08" db="EMBL/GenBank/DDBJ databases">
        <title>Multicomponent nature underlies the extraordinary mechanical properties of spider dragline silk.</title>
        <authorList>
            <person name="Kono N."/>
            <person name="Nakamura H."/>
            <person name="Mori M."/>
            <person name="Yoshida Y."/>
            <person name="Ohtoshi R."/>
            <person name="Malay A.D."/>
            <person name="Moran D.A.P."/>
            <person name="Tomita M."/>
            <person name="Numata K."/>
            <person name="Arakawa K."/>
        </authorList>
    </citation>
    <scope>NUCLEOTIDE SEQUENCE</scope>
</reference>
<evidence type="ECO:0000313" key="1">
    <source>
        <dbReference type="EMBL" id="GFT08997.1"/>
    </source>
</evidence>
<comment type="caution">
    <text evidence="1">The sequence shown here is derived from an EMBL/GenBank/DDBJ whole genome shotgun (WGS) entry which is preliminary data.</text>
</comment>
<dbReference type="EMBL" id="BMAW01103418">
    <property type="protein sequence ID" value="GFT08997.1"/>
    <property type="molecule type" value="Genomic_DNA"/>
</dbReference>
<name>A0A8X6NDF1_NEPPI</name>
<protein>
    <submittedName>
        <fullName evidence="1">Uncharacterized protein</fullName>
    </submittedName>
</protein>